<reference evidence="1" key="1">
    <citation type="submission" date="2021-06" db="EMBL/GenBank/DDBJ databases">
        <authorList>
            <person name="Kallberg Y."/>
            <person name="Tangrot J."/>
            <person name="Rosling A."/>
        </authorList>
    </citation>
    <scope>NUCLEOTIDE SEQUENCE</scope>
    <source>
        <strain evidence="1">BR232B</strain>
    </source>
</reference>
<evidence type="ECO:0000313" key="2">
    <source>
        <dbReference type="Proteomes" id="UP000789739"/>
    </source>
</evidence>
<name>A0A9N8YZ62_9GLOM</name>
<sequence length="152" mass="17329">MFQAIPELLKQVYTGAVFRKPTAKEETGPISEPDEPDEPEEQFSIVGEAVHGVGVMTNYIRQQNQEFVVTNEEFKTLLSIKEKILLHSINANHCVHLNEKLDSYCPYTIKAAVKTAQYINQDTEEIKKRIRGSRPAMEMRVLATREIQSQHG</sequence>
<organism evidence="1 2">
    <name type="scientific">Paraglomus brasilianum</name>
    <dbReference type="NCBI Taxonomy" id="144538"/>
    <lineage>
        <taxon>Eukaryota</taxon>
        <taxon>Fungi</taxon>
        <taxon>Fungi incertae sedis</taxon>
        <taxon>Mucoromycota</taxon>
        <taxon>Glomeromycotina</taxon>
        <taxon>Glomeromycetes</taxon>
        <taxon>Paraglomerales</taxon>
        <taxon>Paraglomeraceae</taxon>
        <taxon>Paraglomus</taxon>
    </lineage>
</organism>
<protein>
    <submittedName>
        <fullName evidence="1">6468_t:CDS:1</fullName>
    </submittedName>
</protein>
<accession>A0A9N8YZ62</accession>
<dbReference type="EMBL" id="CAJVPI010000025">
    <property type="protein sequence ID" value="CAG8459803.1"/>
    <property type="molecule type" value="Genomic_DNA"/>
</dbReference>
<proteinExistence type="predicted"/>
<dbReference type="Proteomes" id="UP000789739">
    <property type="component" value="Unassembled WGS sequence"/>
</dbReference>
<comment type="caution">
    <text evidence="1">The sequence shown here is derived from an EMBL/GenBank/DDBJ whole genome shotgun (WGS) entry which is preliminary data.</text>
</comment>
<evidence type="ECO:0000313" key="1">
    <source>
        <dbReference type="EMBL" id="CAG8459803.1"/>
    </source>
</evidence>
<dbReference type="AlphaFoldDB" id="A0A9N8YZ62"/>
<gene>
    <name evidence="1" type="ORF">PBRASI_LOCUS518</name>
</gene>
<keyword evidence="2" id="KW-1185">Reference proteome</keyword>